<comment type="caution">
    <text evidence="1">The sequence shown here is derived from an EMBL/GenBank/DDBJ whole genome shotgun (WGS) entry which is preliminary data.</text>
</comment>
<dbReference type="STRING" id="264251.FB00_11210"/>
<protein>
    <submittedName>
        <fullName evidence="1">Uncharacterized protein</fullName>
    </submittedName>
</protein>
<dbReference type="EMBL" id="JNBQ01000012">
    <property type="protein sequence ID" value="KLN34568.1"/>
    <property type="molecule type" value="Genomic_DNA"/>
</dbReference>
<name>A0A0H2KN54_9MICO</name>
<evidence type="ECO:0000313" key="2">
    <source>
        <dbReference type="Proteomes" id="UP000035265"/>
    </source>
</evidence>
<gene>
    <name evidence="1" type="ORF">FB00_11210</name>
</gene>
<sequence>MAVDYSKDHWRTASAALYSPSGTFIRDLDVLHFNITENSDWAPTSQGQVVTPYNGVTTSWDFSIPRVLVLTLSAGGPTSTTPDSAASTTFKFVAYKASIDYVQREVTVDVASLDILLDYPRYSTSEDPQTYVKGASLATITTNVLSNLDLTIWGITRVGSTGTNRALEWKTGQSASGFLTDAARSAGRIIYGSRAGAITYVDSATTLTPPATGSEDHQITDATILAMSAQFDSSNLTNMVVVRYSDGVTTSSLTGPRAPTEIGRRTEYLNYSDSTAVTLAGAAEASELLDRVMTQSRLYEVEAIAHYPLAARQWVRLNALGEDRMLSVESVTFQVNGTMRAVLNPNPSGSV</sequence>
<dbReference type="AlphaFoldDB" id="A0A0H2KN54"/>
<keyword evidence="2" id="KW-1185">Reference proteome</keyword>
<dbReference type="PATRIC" id="fig|264251.5.peg.2281"/>
<accession>A0A0H2KN54</accession>
<proteinExistence type="predicted"/>
<reference evidence="1 2" key="1">
    <citation type="submission" date="2014-05" db="EMBL/GenBank/DDBJ databases">
        <title>Cellulosimicrobium funkei U11 genome.</title>
        <authorList>
            <person name="Hu C."/>
            <person name="Gong Y."/>
            <person name="Wan W."/>
            <person name="Jiang M."/>
        </authorList>
    </citation>
    <scope>NUCLEOTIDE SEQUENCE [LARGE SCALE GENOMIC DNA]</scope>
    <source>
        <strain evidence="1 2">U11</strain>
    </source>
</reference>
<dbReference type="RefSeq" id="WP_047232966.1">
    <property type="nucleotide sequence ID" value="NZ_JNBQ01000012.1"/>
</dbReference>
<evidence type="ECO:0000313" key="1">
    <source>
        <dbReference type="EMBL" id="KLN34568.1"/>
    </source>
</evidence>
<dbReference type="Proteomes" id="UP000035265">
    <property type="component" value="Unassembled WGS sequence"/>
</dbReference>
<organism evidence="1 2">
    <name type="scientific">Cellulosimicrobium funkei</name>
    <dbReference type="NCBI Taxonomy" id="264251"/>
    <lineage>
        <taxon>Bacteria</taxon>
        <taxon>Bacillati</taxon>
        <taxon>Actinomycetota</taxon>
        <taxon>Actinomycetes</taxon>
        <taxon>Micrococcales</taxon>
        <taxon>Promicromonosporaceae</taxon>
        <taxon>Cellulosimicrobium</taxon>
    </lineage>
</organism>